<dbReference type="Proteomes" id="UP000824120">
    <property type="component" value="Chromosome 9"/>
</dbReference>
<evidence type="ECO:0000313" key="2">
    <source>
        <dbReference type="Proteomes" id="UP000824120"/>
    </source>
</evidence>
<reference evidence="1 2" key="1">
    <citation type="submission" date="2020-09" db="EMBL/GenBank/DDBJ databases">
        <title>De no assembly of potato wild relative species, Solanum commersonii.</title>
        <authorList>
            <person name="Cho K."/>
        </authorList>
    </citation>
    <scope>NUCLEOTIDE SEQUENCE [LARGE SCALE GENOMIC DNA]</scope>
    <source>
        <strain evidence="1">LZ3.2</strain>
        <tissue evidence="1">Leaf</tissue>
    </source>
</reference>
<evidence type="ECO:0000313" key="1">
    <source>
        <dbReference type="EMBL" id="KAG5585328.1"/>
    </source>
</evidence>
<name>A0A9J5XEM1_SOLCO</name>
<sequence>MVTISSSFFQGKAKAQKVFKQSSHTHKGISARCNTLNLDLSARSHINSTSSTRVRQRCVYQRGLHDCIYHGLLSLRKTLIRTILISNKQLLIGLILRLGSSYFLSSNLISGSGRRHIWINGTSGISTVPKIIDMSVEFSWSLSLLSAAIVAFRVVTSSVSPWPFSHTSNRVARASISALKGVTAATRPLLIMLGMVASILEARLSAECTSFPIHSNATTLPDLGGNETVKELE</sequence>
<protein>
    <submittedName>
        <fullName evidence="1">Uncharacterized protein</fullName>
    </submittedName>
</protein>
<keyword evidence="2" id="KW-1185">Reference proteome</keyword>
<gene>
    <name evidence="1" type="ORF">H5410_045762</name>
</gene>
<proteinExistence type="predicted"/>
<comment type="caution">
    <text evidence="1">The sequence shown here is derived from an EMBL/GenBank/DDBJ whole genome shotgun (WGS) entry which is preliminary data.</text>
</comment>
<dbReference type="AlphaFoldDB" id="A0A9J5XEM1"/>
<accession>A0A9J5XEM1</accession>
<organism evidence="1 2">
    <name type="scientific">Solanum commersonii</name>
    <name type="common">Commerson's wild potato</name>
    <name type="synonym">Commerson's nightshade</name>
    <dbReference type="NCBI Taxonomy" id="4109"/>
    <lineage>
        <taxon>Eukaryota</taxon>
        <taxon>Viridiplantae</taxon>
        <taxon>Streptophyta</taxon>
        <taxon>Embryophyta</taxon>
        <taxon>Tracheophyta</taxon>
        <taxon>Spermatophyta</taxon>
        <taxon>Magnoliopsida</taxon>
        <taxon>eudicotyledons</taxon>
        <taxon>Gunneridae</taxon>
        <taxon>Pentapetalae</taxon>
        <taxon>asterids</taxon>
        <taxon>lamiids</taxon>
        <taxon>Solanales</taxon>
        <taxon>Solanaceae</taxon>
        <taxon>Solanoideae</taxon>
        <taxon>Solaneae</taxon>
        <taxon>Solanum</taxon>
    </lineage>
</organism>
<dbReference type="EMBL" id="JACXVP010000009">
    <property type="protein sequence ID" value="KAG5585328.1"/>
    <property type="molecule type" value="Genomic_DNA"/>
</dbReference>